<proteinExistence type="predicted"/>
<feature type="transmembrane region" description="Helical" evidence="6">
    <location>
        <begin position="159"/>
        <end position="176"/>
    </location>
</feature>
<gene>
    <name evidence="7" type="ORF">WI372_16395</name>
</gene>
<dbReference type="InterPro" id="IPR036458">
    <property type="entry name" value="Na:dicarbo_symporter_sf"/>
</dbReference>
<evidence type="ECO:0000313" key="7">
    <source>
        <dbReference type="EMBL" id="MEK9502575.1"/>
    </source>
</evidence>
<keyword evidence="2" id="KW-0813">Transport</keyword>
<dbReference type="SUPFAM" id="SSF118215">
    <property type="entry name" value="Proton glutamate symport protein"/>
    <property type="match status" value="1"/>
</dbReference>
<dbReference type="RefSeq" id="WP_405280444.1">
    <property type="nucleotide sequence ID" value="NZ_CP144380.1"/>
</dbReference>
<protein>
    <submittedName>
        <fullName evidence="7">Dicarboxylate/amino acid:cation symporter</fullName>
    </submittedName>
</protein>
<dbReference type="InterPro" id="IPR050746">
    <property type="entry name" value="DAACS"/>
</dbReference>
<keyword evidence="4 6" id="KW-1133">Transmembrane helix</keyword>
<dbReference type="Gene3D" id="1.10.3860.10">
    <property type="entry name" value="Sodium:dicarboxylate symporter"/>
    <property type="match status" value="1"/>
</dbReference>
<evidence type="ECO:0000256" key="3">
    <source>
        <dbReference type="ARBA" id="ARBA00022692"/>
    </source>
</evidence>
<keyword evidence="8" id="KW-1185">Reference proteome</keyword>
<evidence type="ECO:0000256" key="6">
    <source>
        <dbReference type="SAM" id="Phobius"/>
    </source>
</evidence>
<sequence length="429" mass="44471">MKLHTKIAIGLVAGALAGGLANALFPDAAWVAWIADNIAYPVGQVFLRLLFMTVVPIVFTSIVLGVAGIGDMKTLGRLGGRTMIYFGLSTLIAATIGLTLVNTIRPGGGLPPDVRDDLMAQFSGGASDLAASGATDFGIGTFVNIVPRNPVAAAADMDMLALIFFSLIFGAALTLIPRAKAQPVIDVLDGIGEAIIRIIDMAMHLAPYGVFGLIFVITSQFGWGILAQLSMYVIVVLLGLLLHAAIGISGLVRIFGRMSPVRFWKAVTAPIVTAFSTSSSMATLPTSIKTAEDELDVQPKVAGFVLPLGATMNMNGTSLFEGVTVLFLAQVFGVELGVSEQIVVVILAVLTAIGAAGVPGGSLPLMMLVMATVGVPPEGIAIILGVDRILDMARTTLNVCGDISAAVYVDRIDREMEGLAPAQHTAAGG</sequence>
<evidence type="ECO:0000256" key="4">
    <source>
        <dbReference type="ARBA" id="ARBA00022989"/>
    </source>
</evidence>
<evidence type="ECO:0000256" key="5">
    <source>
        <dbReference type="ARBA" id="ARBA00023136"/>
    </source>
</evidence>
<evidence type="ECO:0000256" key="1">
    <source>
        <dbReference type="ARBA" id="ARBA00004141"/>
    </source>
</evidence>
<dbReference type="PRINTS" id="PR00173">
    <property type="entry name" value="EDTRNSPORT"/>
</dbReference>
<feature type="transmembrane region" description="Helical" evidence="6">
    <location>
        <begin position="47"/>
        <end position="70"/>
    </location>
</feature>
<feature type="transmembrane region" description="Helical" evidence="6">
    <location>
        <begin position="365"/>
        <end position="386"/>
    </location>
</feature>
<feature type="transmembrane region" description="Helical" evidence="6">
    <location>
        <begin position="205"/>
        <end position="226"/>
    </location>
</feature>
<evidence type="ECO:0000313" key="8">
    <source>
        <dbReference type="Proteomes" id="UP001484239"/>
    </source>
</evidence>
<feature type="transmembrane region" description="Helical" evidence="6">
    <location>
        <begin position="341"/>
        <end position="359"/>
    </location>
</feature>
<organism evidence="7 8">
    <name type="scientific">Gaopeijia maritima</name>
    <dbReference type="NCBI Taxonomy" id="3119007"/>
    <lineage>
        <taxon>Bacteria</taxon>
        <taxon>Pseudomonadati</taxon>
        <taxon>Gemmatimonadota</taxon>
        <taxon>Longimicrobiia</taxon>
        <taxon>Gaopeijiales</taxon>
        <taxon>Gaopeijiaceae</taxon>
        <taxon>Gaopeijia</taxon>
    </lineage>
</organism>
<dbReference type="EMBL" id="JBBHLI010000012">
    <property type="protein sequence ID" value="MEK9502575.1"/>
    <property type="molecule type" value="Genomic_DNA"/>
</dbReference>
<dbReference type="PANTHER" id="PTHR11958:SF63">
    <property type="entry name" value="AMINO ACID TRANSPORTER"/>
    <property type="match status" value="1"/>
</dbReference>
<keyword evidence="3 6" id="KW-0812">Transmembrane</keyword>
<feature type="transmembrane region" description="Helical" evidence="6">
    <location>
        <begin position="304"/>
        <end position="329"/>
    </location>
</feature>
<keyword evidence="5 6" id="KW-0472">Membrane</keyword>
<dbReference type="PANTHER" id="PTHR11958">
    <property type="entry name" value="SODIUM/DICARBOXYLATE SYMPORTER-RELATED"/>
    <property type="match status" value="1"/>
</dbReference>
<feature type="transmembrane region" description="Helical" evidence="6">
    <location>
        <begin position="82"/>
        <end position="104"/>
    </location>
</feature>
<comment type="subcellular location">
    <subcellularLocation>
        <location evidence="1">Membrane</location>
        <topology evidence="1">Multi-pass membrane protein</topology>
    </subcellularLocation>
</comment>
<evidence type="ECO:0000256" key="2">
    <source>
        <dbReference type="ARBA" id="ARBA00022448"/>
    </source>
</evidence>
<feature type="transmembrane region" description="Helical" evidence="6">
    <location>
        <begin position="232"/>
        <end position="256"/>
    </location>
</feature>
<dbReference type="Pfam" id="PF00375">
    <property type="entry name" value="SDF"/>
    <property type="match status" value="1"/>
</dbReference>
<reference evidence="7 8" key="1">
    <citation type="submission" date="2024-02" db="EMBL/GenBank/DDBJ databases">
        <title>A novel Gemmatimonadota bacterium.</title>
        <authorList>
            <person name="Du Z.-J."/>
            <person name="Ye Y.-Q."/>
        </authorList>
    </citation>
    <scope>NUCLEOTIDE SEQUENCE [LARGE SCALE GENOMIC DNA]</scope>
    <source>
        <strain evidence="7 8">DH-20</strain>
    </source>
</reference>
<dbReference type="Proteomes" id="UP001484239">
    <property type="component" value="Unassembled WGS sequence"/>
</dbReference>
<name>A0ABU9ECV7_9BACT</name>
<accession>A0ABU9ECV7</accession>
<dbReference type="InterPro" id="IPR001991">
    <property type="entry name" value="Na-dicarboxylate_symporter"/>
</dbReference>
<comment type="caution">
    <text evidence="7">The sequence shown here is derived from an EMBL/GenBank/DDBJ whole genome shotgun (WGS) entry which is preliminary data.</text>
</comment>